<dbReference type="Proteomes" id="UP000183413">
    <property type="component" value="Unassembled WGS sequence"/>
</dbReference>
<dbReference type="AlphaFoldDB" id="A0A1I5YSE1"/>
<keyword evidence="7" id="KW-1185">Reference proteome</keyword>
<dbReference type="InParanoid" id="A0A1I5YSE1"/>
<dbReference type="PIRSF" id="PIRSF036625">
    <property type="entry name" value="GAF_ANTAR"/>
    <property type="match status" value="1"/>
</dbReference>
<keyword evidence="3" id="KW-0805">Transcription regulation</keyword>
<dbReference type="SMART" id="SM01012">
    <property type="entry name" value="ANTAR"/>
    <property type="match status" value="1"/>
</dbReference>
<keyword evidence="1" id="KW-0808">Transferase</keyword>
<dbReference type="InterPro" id="IPR005561">
    <property type="entry name" value="ANTAR"/>
</dbReference>
<dbReference type="Gene3D" id="3.30.450.40">
    <property type="match status" value="1"/>
</dbReference>
<sequence length="231" mass="25065">MQIDSEALGASLKRLRKAPHEPDVVRALQRVVSSVDRLFGYDGAGIMLIDQEEQLRYVAAGDEAGRSLEEAQARAEQGPCYDTYVVGHPVTTKDVRSDARWPQLAEVLDERVRAVAGVPILLGGSPVGTLNVYQSEPAEWDESDIVALRAYAGLAGELVAAALASQEHSATAAQLQYALDYRVVIERAIGFLMATHGEDAVAAFNRLRRRARDRRRRVADLAAEVLSGGDA</sequence>
<dbReference type="SUPFAM" id="SSF55781">
    <property type="entry name" value="GAF domain-like"/>
    <property type="match status" value="1"/>
</dbReference>
<evidence type="ECO:0000256" key="1">
    <source>
        <dbReference type="ARBA" id="ARBA00022679"/>
    </source>
</evidence>
<accession>A0A1I5YSE1</accession>
<dbReference type="PROSITE" id="PS50921">
    <property type="entry name" value="ANTAR"/>
    <property type="match status" value="1"/>
</dbReference>
<dbReference type="STRING" id="1993.SAMN04489713_1375"/>
<name>A0A1I5YSE1_9ACTN</name>
<dbReference type="InterPro" id="IPR036388">
    <property type="entry name" value="WH-like_DNA-bd_sf"/>
</dbReference>
<dbReference type="Pfam" id="PF13185">
    <property type="entry name" value="GAF_2"/>
    <property type="match status" value="1"/>
</dbReference>
<feature type="domain" description="ANTAR" evidence="5">
    <location>
        <begin position="165"/>
        <end position="226"/>
    </location>
</feature>
<dbReference type="InterPro" id="IPR003018">
    <property type="entry name" value="GAF"/>
</dbReference>
<reference evidence="6 7" key="1">
    <citation type="submission" date="2016-10" db="EMBL/GenBank/DDBJ databases">
        <authorList>
            <person name="de Groot N.N."/>
        </authorList>
    </citation>
    <scope>NUCLEOTIDE SEQUENCE [LARGE SCALE GENOMIC DNA]</scope>
    <source>
        <strain evidence="6 7">DSM 43067</strain>
    </source>
</reference>
<gene>
    <name evidence="6" type="ORF">SAMN04489713_1375</name>
</gene>
<keyword evidence="4" id="KW-0804">Transcription</keyword>
<protein>
    <submittedName>
        <fullName evidence="6">ANTAR domain-containing protein</fullName>
    </submittedName>
</protein>
<proteinExistence type="predicted"/>
<dbReference type="GO" id="GO:0016301">
    <property type="term" value="F:kinase activity"/>
    <property type="evidence" value="ECO:0007669"/>
    <property type="project" value="UniProtKB-KW"/>
</dbReference>
<evidence type="ECO:0000256" key="3">
    <source>
        <dbReference type="ARBA" id="ARBA00023015"/>
    </source>
</evidence>
<evidence type="ECO:0000256" key="4">
    <source>
        <dbReference type="ARBA" id="ARBA00023163"/>
    </source>
</evidence>
<evidence type="ECO:0000259" key="5">
    <source>
        <dbReference type="PROSITE" id="PS50921"/>
    </source>
</evidence>
<evidence type="ECO:0000313" key="6">
    <source>
        <dbReference type="EMBL" id="SFQ47163.1"/>
    </source>
</evidence>
<dbReference type="SUPFAM" id="SSF52172">
    <property type="entry name" value="CheY-like"/>
    <property type="match status" value="1"/>
</dbReference>
<dbReference type="InterPro" id="IPR011006">
    <property type="entry name" value="CheY-like_superfamily"/>
</dbReference>
<dbReference type="Pfam" id="PF03861">
    <property type="entry name" value="ANTAR"/>
    <property type="match status" value="1"/>
</dbReference>
<dbReference type="GO" id="GO:0003723">
    <property type="term" value="F:RNA binding"/>
    <property type="evidence" value="ECO:0007669"/>
    <property type="project" value="InterPro"/>
</dbReference>
<dbReference type="EMBL" id="FOVH01000037">
    <property type="protein sequence ID" value="SFQ47163.1"/>
    <property type="molecule type" value="Genomic_DNA"/>
</dbReference>
<dbReference type="RefSeq" id="WP_021592128.1">
    <property type="nucleotide sequence ID" value="NZ_FOVH01000037.1"/>
</dbReference>
<dbReference type="InterPro" id="IPR012074">
    <property type="entry name" value="GAF_ANTAR"/>
</dbReference>
<keyword evidence="2" id="KW-0418">Kinase</keyword>
<dbReference type="SMART" id="SM00065">
    <property type="entry name" value="GAF"/>
    <property type="match status" value="1"/>
</dbReference>
<dbReference type="Gene3D" id="1.10.10.10">
    <property type="entry name" value="Winged helix-like DNA-binding domain superfamily/Winged helix DNA-binding domain"/>
    <property type="match status" value="1"/>
</dbReference>
<evidence type="ECO:0000313" key="7">
    <source>
        <dbReference type="Proteomes" id="UP000183413"/>
    </source>
</evidence>
<evidence type="ECO:0000256" key="2">
    <source>
        <dbReference type="ARBA" id="ARBA00022777"/>
    </source>
</evidence>
<dbReference type="InterPro" id="IPR029016">
    <property type="entry name" value="GAF-like_dom_sf"/>
</dbReference>
<organism evidence="6 7">
    <name type="scientific">Actinomadura madurae</name>
    <dbReference type="NCBI Taxonomy" id="1993"/>
    <lineage>
        <taxon>Bacteria</taxon>
        <taxon>Bacillati</taxon>
        <taxon>Actinomycetota</taxon>
        <taxon>Actinomycetes</taxon>
        <taxon>Streptosporangiales</taxon>
        <taxon>Thermomonosporaceae</taxon>
        <taxon>Actinomadura</taxon>
    </lineage>
</organism>
<dbReference type="eggNOG" id="COG2203">
    <property type="taxonomic scope" value="Bacteria"/>
</dbReference>